<keyword evidence="6" id="KW-0472">Membrane</keyword>
<dbReference type="InterPro" id="IPR005828">
    <property type="entry name" value="MFS_sugar_transport-like"/>
</dbReference>
<keyword evidence="3 7" id="KW-0813">Transport</keyword>
<dbReference type="InterPro" id="IPR050360">
    <property type="entry name" value="MFS_Sugar_Transporters"/>
</dbReference>
<dbReference type="Proteomes" id="UP000014480">
    <property type="component" value="Unassembled WGS sequence"/>
</dbReference>
<dbReference type="Pfam" id="PF00083">
    <property type="entry name" value="Sugar_tr"/>
    <property type="match status" value="1"/>
</dbReference>
<feature type="domain" description="Major facilitator superfamily (MFS) profile" evidence="8">
    <location>
        <begin position="17"/>
        <end position="458"/>
    </location>
</feature>
<dbReference type="NCBIfam" id="TIGR00879">
    <property type="entry name" value="SP"/>
    <property type="match status" value="1"/>
</dbReference>
<dbReference type="PANTHER" id="PTHR48022:SF77">
    <property type="entry name" value="MAJOR FACILITATOR SUPERFAMILY (MFS) PROFILE DOMAIN-CONTAINING PROTEIN"/>
    <property type="match status" value="1"/>
</dbReference>
<gene>
    <name evidence="9" type="primary">fmqE-2</name>
    <name evidence="9" type="ORF">Cob_v001375</name>
</gene>
<keyword evidence="5" id="KW-1133">Transmembrane helix</keyword>
<evidence type="ECO:0000256" key="4">
    <source>
        <dbReference type="ARBA" id="ARBA00022692"/>
    </source>
</evidence>
<evidence type="ECO:0000313" key="9">
    <source>
        <dbReference type="EMBL" id="TDZ26197.1"/>
    </source>
</evidence>
<evidence type="ECO:0000256" key="5">
    <source>
        <dbReference type="ARBA" id="ARBA00022989"/>
    </source>
</evidence>
<keyword evidence="4" id="KW-0812">Transmembrane</keyword>
<dbReference type="EMBL" id="AMCV02000001">
    <property type="protein sequence ID" value="TDZ26197.1"/>
    <property type="molecule type" value="Genomic_DNA"/>
</dbReference>
<dbReference type="eggNOG" id="KOG0254">
    <property type="taxonomic scope" value="Eukaryota"/>
</dbReference>
<evidence type="ECO:0000256" key="2">
    <source>
        <dbReference type="ARBA" id="ARBA00010992"/>
    </source>
</evidence>
<sequence>MAPNRILRHFNRTLAAAFTVVAISTFNYGFDNAGYSTTQAMDAFQRQFGDEDPATGKWKIPTGWLSLFNSLNYIGFAAGVIIGSFVSARWGRRWCMFSMSAWAVIPATIALTSSTREQIMAARILNYIYVGMELAVVPVYQSEIVPSEIRGFAVGSYQFSLMFGTLIVNSVCRGTSTLEGNASWRIPMGLFYVIPVIVMCLIWFIPESPRWLLTQDRVEEAQVALRKLRDGTITDAEIDEQFAALQYALKQEVEQGNYMELFKGVNLKRTAVVVTMNFLQQATGQAFASTYGAIFIKDIGTVNPFTMTIVNAIVNLVMVFIGLYLNDRVGRRPLLMVGAVWQFAAIVTMGSLGTIADPSFAVKTGVVAMLTIFAAGYVFAWAPLNYVVTTEIPALRLRDASQRTASMVNVLANFLVNFSIPYLLYAPGAGLGSKVGFIFAGILVLAFAFTWFCVPECKGKSLEQIDRMFNDGVPLRKFGSYKPEDMFQASTDDTEKAGVIVTARHEEKA</sequence>
<comment type="caution">
    <text evidence="9">The sequence shown here is derived from an EMBL/GenBank/DDBJ whole genome shotgun (WGS) entry which is preliminary data.</text>
</comment>
<evidence type="ECO:0000256" key="6">
    <source>
        <dbReference type="ARBA" id="ARBA00023136"/>
    </source>
</evidence>
<name>N4UUI0_COLOR</name>
<dbReference type="InterPro" id="IPR020846">
    <property type="entry name" value="MFS_dom"/>
</dbReference>
<dbReference type="GO" id="GO:0005351">
    <property type="term" value="F:carbohydrate:proton symporter activity"/>
    <property type="evidence" value="ECO:0007669"/>
    <property type="project" value="TreeGrafter"/>
</dbReference>
<evidence type="ECO:0000259" key="8">
    <source>
        <dbReference type="PROSITE" id="PS50850"/>
    </source>
</evidence>
<evidence type="ECO:0000256" key="7">
    <source>
        <dbReference type="RuleBase" id="RU003346"/>
    </source>
</evidence>
<evidence type="ECO:0000256" key="3">
    <source>
        <dbReference type="ARBA" id="ARBA00022448"/>
    </source>
</evidence>
<accession>N4UUI0</accession>
<proteinExistence type="inferred from homology"/>
<reference evidence="10" key="1">
    <citation type="journal article" date="2013" name="New Phytol.">
        <title>Comparative genomic and transcriptomic analyses reveal the hemibiotrophic stage shift of Colletotrichum fungi.</title>
        <authorList>
            <person name="Gan P."/>
            <person name="Ikeda K."/>
            <person name="Irieda H."/>
            <person name="Narusaka M."/>
            <person name="O'Connell R.J."/>
            <person name="Narusaka Y."/>
            <person name="Takano Y."/>
            <person name="Kubo Y."/>
            <person name="Shirasu K."/>
        </authorList>
    </citation>
    <scope>NUCLEOTIDE SEQUENCE [LARGE SCALE GENOMIC DNA]</scope>
    <source>
        <strain evidence="10">104-T / ATCC 96160 / CBS 514.97 / LARS 414 / MAFF 240422</strain>
    </source>
</reference>
<dbReference type="PANTHER" id="PTHR48022">
    <property type="entry name" value="PLASTIDIC GLUCOSE TRANSPORTER 4"/>
    <property type="match status" value="1"/>
</dbReference>
<evidence type="ECO:0000256" key="1">
    <source>
        <dbReference type="ARBA" id="ARBA00004141"/>
    </source>
</evidence>
<dbReference type="InterPro" id="IPR036259">
    <property type="entry name" value="MFS_trans_sf"/>
</dbReference>
<dbReference type="OrthoDB" id="6612291at2759"/>
<comment type="similarity">
    <text evidence="2 7">Belongs to the major facilitator superfamily. Sugar transporter (TC 2.A.1.1) family.</text>
</comment>
<dbReference type="Gene3D" id="1.20.1250.20">
    <property type="entry name" value="MFS general substrate transporter like domains"/>
    <property type="match status" value="1"/>
</dbReference>
<dbReference type="FunFam" id="1.20.1250.20:FF:000078">
    <property type="entry name" value="MFS maltose transporter, putative"/>
    <property type="match status" value="1"/>
</dbReference>
<dbReference type="SUPFAM" id="SSF103473">
    <property type="entry name" value="MFS general substrate transporter"/>
    <property type="match status" value="1"/>
</dbReference>
<protein>
    <submittedName>
        <fullName evidence="9">MFS transporter fmqE</fullName>
    </submittedName>
</protein>
<comment type="subcellular location">
    <subcellularLocation>
        <location evidence="1">Membrane</location>
        <topology evidence="1">Multi-pass membrane protein</topology>
    </subcellularLocation>
</comment>
<keyword evidence="10" id="KW-1185">Reference proteome</keyword>
<dbReference type="HOGENOM" id="CLU_001265_30_1_1"/>
<dbReference type="AlphaFoldDB" id="N4UUI0"/>
<dbReference type="InterPro" id="IPR003663">
    <property type="entry name" value="Sugar/inositol_transpt"/>
</dbReference>
<reference evidence="10" key="2">
    <citation type="journal article" date="2019" name="Mol. Plant Microbe Interact.">
        <title>Genome sequence resources for four phytopathogenic fungi from the Colletotrichum orbiculare species complex.</title>
        <authorList>
            <person name="Gan P."/>
            <person name="Tsushima A."/>
            <person name="Narusaka M."/>
            <person name="Narusaka Y."/>
            <person name="Takano Y."/>
            <person name="Kubo Y."/>
            <person name="Shirasu K."/>
        </authorList>
    </citation>
    <scope>GENOME REANNOTATION</scope>
    <source>
        <strain evidence="10">104-T / ATCC 96160 / CBS 514.97 / LARS 414 / MAFF 240422</strain>
    </source>
</reference>
<dbReference type="GO" id="GO:0016020">
    <property type="term" value="C:membrane"/>
    <property type="evidence" value="ECO:0007669"/>
    <property type="project" value="UniProtKB-SubCell"/>
</dbReference>
<organism evidence="9 10">
    <name type="scientific">Colletotrichum orbiculare (strain 104-T / ATCC 96160 / CBS 514.97 / LARS 414 / MAFF 240422)</name>
    <name type="common">Cucumber anthracnose fungus</name>
    <name type="synonym">Colletotrichum lagenarium</name>
    <dbReference type="NCBI Taxonomy" id="1213857"/>
    <lineage>
        <taxon>Eukaryota</taxon>
        <taxon>Fungi</taxon>
        <taxon>Dikarya</taxon>
        <taxon>Ascomycota</taxon>
        <taxon>Pezizomycotina</taxon>
        <taxon>Sordariomycetes</taxon>
        <taxon>Hypocreomycetidae</taxon>
        <taxon>Glomerellales</taxon>
        <taxon>Glomerellaceae</taxon>
        <taxon>Colletotrichum</taxon>
        <taxon>Colletotrichum orbiculare species complex</taxon>
    </lineage>
</organism>
<evidence type="ECO:0000313" key="10">
    <source>
        <dbReference type="Proteomes" id="UP000014480"/>
    </source>
</evidence>
<dbReference type="PROSITE" id="PS50850">
    <property type="entry name" value="MFS"/>
    <property type="match status" value="1"/>
</dbReference>